<dbReference type="AlphaFoldDB" id="A0A9P7VI12"/>
<organism evidence="3 4">
    <name type="scientific">Guyanagaster necrorhizus</name>
    <dbReference type="NCBI Taxonomy" id="856835"/>
    <lineage>
        <taxon>Eukaryota</taxon>
        <taxon>Fungi</taxon>
        <taxon>Dikarya</taxon>
        <taxon>Basidiomycota</taxon>
        <taxon>Agaricomycotina</taxon>
        <taxon>Agaricomycetes</taxon>
        <taxon>Agaricomycetidae</taxon>
        <taxon>Agaricales</taxon>
        <taxon>Marasmiineae</taxon>
        <taxon>Physalacriaceae</taxon>
        <taxon>Guyanagaster</taxon>
    </lineage>
</organism>
<keyword evidence="2" id="KW-0812">Transmembrane</keyword>
<evidence type="ECO:0000256" key="1">
    <source>
        <dbReference type="SAM" id="MobiDB-lite"/>
    </source>
</evidence>
<feature type="transmembrane region" description="Helical" evidence="2">
    <location>
        <begin position="15"/>
        <end position="36"/>
    </location>
</feature>
<evidence type="ECO:0000313" key="4">
    <source>
        <dbReference type="Proteomes" id="UP000812287"/>
    </source>
</evidence>
<dbReference type="EMBL" id="MU250565">
    <property type="protein sequence ID" value="KAG7440907.1"/>
    <property type="molecule type" value="Genomic_DNA"/>
</dbReference>
<name>A0A9P7VI12_9AGAR</name>
<sequence length="171" mass="19492">MPLMTSTNPNFDHEFFELLSSIIGTLIGLLVIIQLCQGHHSITAWTLRHYNEFLRIREILQNVTLDLPLHDIPDSRRTTYQPPEARPSSMHLRDGQEEMRGQQPSQSRDTNLGVPSRDSILIRGPPPNHEDKDLLEDFFQQSPSPDSISHTHGIADHARDSLDALQMARRS</sequence>
<feature type="compositionally biased region" description="Basic and acidic residues" evidence="1">
    <location>
        <begin position="91"/>
        <end position="100"/>
    </location>
</feature>
<proteinExistence type="predicted"/>
<gene>
    <name evidence="3" type="ORF">BT62DRAFT_1012125</name>
</gene>
<feature type="compositionally biased region" description="Polar residues" evidence="1">
    <location>
        <begin position="139"/>
        <end position="150"/>
    </location>
</feature>
<comment type="caution">
    <text evidence="3">The sequence shown here is derived from an EMBL/GenBank/DDBJ whole genome shotgun (WGS) entry which is preliminary data.</text>
</comment>
<evidence type="ECO:0000256" key="2">
    <source>
        <dbReference type="SAM" id="Phobius"/>
    </source>
</evidence>
<keyword evidence="2" id="KW-0472">Membrane</keyword>
<accession>A0A9P7VI12</accession>
<dbReference type="GeneID" id="66100175"/>
<feature type="region of interest" description="Disordered" evidence="1">
    <location>
        <begin position="71"/>
        <end position="171"/>
    </location>
</feature>
<dbReference type="RefSeq" id="XP_043034407.1">
    <property type="nucleotide sequence ID" value="XM_043177888.1"/>
</dbReference>
<keyword evidence="4" id="KW-1185">Reference proteome</keyword>
<protein>
    <submittedName>
        <fullName evidence="3">Uncharacterized protein</fullName>
    </submittedName>
</protein>
<keyword evidence="2" id="KW-1133">Transmembrane helix</keyword>
<evidence type="ECO:0000313" key="3">
    <source>
        <dbReference type="EMBL" id="KAG7440907.1"/>
    </source>
</evidence>
<dbReference type="Proteomes" id="UP000812287">
    <property type="component" value="Unassembled WGS sequence"/>
</dbReference>
<reference evidence="3" key="1">
    <citation type="submission" date="2020-11" db="EMBL/GenBank/DDBJ databases">
        <title>Adaptations for nitrogen fixation in a non-lichenized fungal sporocarp promotes dispersal by wood-feeding termites.</title>
        <authorList>
            <consortium name="DOE Joint Genome Institute"/>
            <person name="Koch R.A."/>
            <person name="Yoon G."/>
            <person name="Arayal U."/>
            <person name="Lail K."/>
            <person name="Amirebrahimi M."/>
            <person name="Labutti K."/>
            <person name="Lipzen A."/>
            <person name="Riley R."/>
            <person name="Barry K."/>
            <person name="Henrissat B."/>
            <person name="Grigoriev I.V."/>
            <person name="Herr J.R."/>
            <person name="Aime M.C."/>
        </authorList>
    </citation>
    <scope>NUCLEOTIDE SEQUENCE</scope>
    <source>
        <strain evidence="3">MCA 3950</strain>
    </source>
</reference>
<feature type="compositionally biased region" description="Basic and acidic residues" evidence="1">
    <location>
        <begin position="153"/>
        <end position="162"/>
    </location>
</feature>